<proteinExistence type="inferred from homology"/>
<dbReference type="OrthoDB" id="9803735at2"/>
<keyword evidence="9" id="KW-1185">Reference proteome</keyword>
<evidence type="ECO:0000256" key="1">
    <source>
        <dbReference type="ARBA" id="ARBA00009437"/>
    </source>
</evidence>
<dbReference type="SUPFAM" id="SSF53850">
    <property type="entry name" value="Periplasmic binding protein-like II"/>
    <property type="match status" value="1"/>
</dbReference>
<dbReference type="PATRIC" id="fig|1158609.3.peg.1237"/>
<dbReference type="GO" id="GO:0003700">
    <property type="term" value="F:DNA-binding transcription factor activity"/>
    <property type="evidence" value="ECO:0007669"/>
    <property type="project" value="InterPro"/>
</dbReference>
<dbReference type="SUPFAM" id="SSF46785">
    <property type="entry name" value="Winged helix' DNA-binding domain"/>
    <property type="match status" value="1"/>
</dbReference>
<dbReference type="GO" id="GO:0032993">
    <property type="term" value="C:protein-DNA complex"/>
    <property type="evidence" value="ECO:0007669"/>
    <property type="project" value="TreeGrafter"/>
</dbReference>
<evidence type="ECO:0000256" key="4">
    <source>
        <dbReference type="ARBA" id="ARBA00023163"/>
    </source>
</evidence>
<dbReference type="Gene3D" id="1.10.10.10">
    <property type="entry name" value="Winged helix-like DNA-binding domain superfamily/Winged helix DNA-binding domain"/>
    <property type="match status" value="1"/>
</dbReference>
<dbReference type="eggNOG" id="COG0583">
    <property type="taxonomic scope" value="Bacteria"/>
</dbReference>
<dbReference type="InterPro" id="IPR036388">
    <property type="entry name" value="WH-like_DNA-bd_sf"/>
</dbReference>
<dbReference type="InterPro" id="IPR036390">
    <property type="entry name" value="WH_DNA-bd_sf"/>
</dbReference>
<keyword evidence="2" id="KW-0805">Transcription regulation</keyword>
<accession>R2QZ97</accession>
<dbReference type="EMBL" id="AJAS01000013">
    <property type="protein sequence ID" value="EOI01870.1"/>
    <property type="molecule type" value="Genomic_DNA"/>
</dbReference>
<dbReference type="Proteomes" id="UP000013781">
    <property type="component" value="Unassembled WGS sequence"/>
</dbReference>
<dbReference type="InterPro" id="IPR000847">
    <property type="entry name" value="LysR_HTH_N"/>
</dbReference>
<dbReference type="GO" id="GO:0003677">
    <property type="term" value="F:DNA binding"/>
    <property type="evidence" value="ECO:0007669"/>
    <property type="project" value="UniProtKB-KW"/>
</dbReference>
<evidence type="ECO:0000256" key="2">
    <source>
        <dbReference type="ARBA" id="ARBA00023015"/>
    </source>
</evidence>
<keyword evidence="3" id="KW-0238">DNA-binding</keyword>
<dbReference type="STRING" id="155617.RV09_GL000555"/>
<name>R2QZ97_9ENTE</name>
<dbReference type="PANTHER" id="PTHR30346">
    <property type="entry name" value="TRANSCRIPTIONAL DUAL REGULATOR HCAR-RELATED"/>
    <property type="match status" value="1"/>
</dbReference>
<evidence type="ECO:0000313" key="8">
    <source>
        <dbReference type="Proteomes" id="UP000013781"/>
    </source>
</evidence>
<dbReference type="FunFam" id="1.10.10.10:FF:000001">
    <property type="entry name" value="LysR family transcriptional regulator"/>
    <property type="match status" value="1"/>
</dbReference>
<reference evidence="7 9" key="2">
    <citation type="submission" date="2013-03" db="EMBL/GenBank/DDBJ databases">
        <title>The Genome Sequence of Enterococcus moraviensis BAA-383 (PacBio/Illumina hybrid assembly).</title>
        <authorList>
            <consortium name="The Broad Institute Genomics Platform"/>
            <consortium name="The Broad Institute Genome Sequencing Center for Infectious Disease"/>
            <person name="Earl A."/>
            <person name="Russ C."/>
            <person name="Gilmore M."/>
            <person name="Surin D."/>
            <person name="Walker B."/>
            <person name="Young S."/>
            <person name="Zeng Q."/>
            <person name="Gargeya S."/>
            <person name="Fitzgerald M."/>
            <person name="Haas B."/>
            <person name="Abouelleil A."/>
            <person name="Allen A.W."/>
            <person name="Alvarado L."/>
            <person name="Arachchi H.M."/>
            <person name="Berlin A.M."/>
            <person name="Chapman S.B."/>
            <person name="Gainer-Dewar J."/>
            <person name="Goldberg J."/>
            <person name="Griggs A."/>
            <person name="Gujja S."/>
            <person name="Hansen M."/>
            <person name="Howarth C."/>
            <person name="Imamovic A."/>
            <person name="Ireland A."/>
            <person name="Larimer J."/>
            <person name="McCowan C."/>
            <person name="Murphy C."/>
            <person name="Pearson M."/>
            <person name="Poon T.W."/>
            <person name="Priest M."/>
            <person name="Roberts A."/>
            <person name="Saif S."/>
            <person name="Shea T."/>
            <person name="Sisk P."/>
            <person name="Sykes S."/>
            <person name="Wortman J."/>
            <person name="Nusbaum C."/>
            <person name="Birren B."/>
        </authorList>
    </citation>
    <scope>NUCLEOTIDE SEQUENCE [LARGE SCALE GENOMIC DNA]</scope>
    <source>
        <strain evidence="7 9">ATCC BAA-383</strain>
    </source>
</reference>
<evidence type="ECO:0000259" key="5">
    <source>
        <dbReference type="PROSITE" id="PS50931"/>
    </source>
</evidence>
<sequence>MELSHLHYFLTLCEQKQFTRASHALGISQAALSKQIKNLEDEIGTILFDRNSTTCQLTPAGKILEMHGWRIKQELFYIREEVNDFSHDLSKQPITTTINVSLFLNDLEFKLNSTLSTLFHEHHHLNINTIISDNIFKSLETLESDIGIGPSIKNVPPPLNKIDLYSNNYQIIVRNGHPLLKNPTLTLDLFNDYPFVFFSQTFLETKILDDWMQKNFPTRSKENDIQVDTTELILYMVRNTDIFSIVPEYLETYLKDLNITSITHSALPIRQMSIYYLKNKYMSTQLKQTLAAFTNHTF</sequence>
<dbReference type="PANTHER" id="PTHR30346:SF31">
    <property type="entry name" value="LYSR SUBSTRATE-BINDING"/>
    <property type="match status" value="1"/>
</dbReference>
<gene>
    <name evidence="7" type="ORF">I586_00589</name>
    <name evidence="6" type="ORF">UAY_01278</name>
</gene>
<dbReference type="Pfam" id="PF00126">
    <property type="entry name" value="HTH_1"/>
    <property type="match status" value="1"/>
</dbReference>
<comment type="caution">
    <text evidence="6">The sequence shown here is derived from an EMBL/GenBank/DDBJ whole genome shotgun (WGS) entry which is preliminary data.</text>
</comment>
<evidence type="ECO:0000313" key="9">
    <source>
        <dbReference type="Proteomes" id="UP000014157"/>
    </source>
</evidence>
<evidence type="ECO:0000313" key="6">
    <source>
        <dbReference type="EMBL" id="EOI01870.1"/>
    </source>
</evidence>
<reference evidence="6 8" key="1">
    <citation type="submission" date="2013-02" db="EMBL/GenBank/DDBJ databases">
        <title>The Genome Sequence of Enterococcus moraviensis BAA-383.</title>
        <authorList>
            <consortium name="The Broad Institute Genome Sequencing Platform"/>
            <consortium name="The Broad Institute Genome Sequencing Center for Infectious Disease"/>
            <person name="Earl A.M."/>
            <person name="Gilmore M.S."/>
            <person name="Lebreton F."/>
            <person name="Walker B."/>
            <person name="Young S.K."/>
            <person name="Zeng Q."/>
            <person name="Gargeya S."/>
            <person name="Fitzgerald M."/>
            <person name="Haas B."/>
            <person name="Abouelleil A."/>
            <person name="Alvarado L."/>
            <person name="Arachchi H.M."/>
            <person name="Berlin A.M."/>
            <person name="Chapman S.B."/>
            <person name="Dewar J."/>
            <person name="Goldberg J."/>
            <person name="Griggs A."/>
            <person name="Gujja S."/>
            <person name="Hansen M."/>
            <person name="Howarth C."/>
            <person name="Imamovic A."/>
            <person name="Larimer J."/>
            <person name="McCowan C."/>
            <person name="Murphy C."/>
            <person name="Neiman D."/>
            <person name="Pearson M."/>
            <person name="Priest M."/>
            <person name="Roberts A."/>
            <person name="Saif S."/>
            <person name="Shea T."/>
            <person name="Sisk P."/>
            <person name="Sykes S."/>
            <person name="Wortman J."/>
            <person name="Nusbaum C."/>
            <person name="Birren B."/>
        </authorList>
    </citation>
    <scope>NUCLEOTIDE SEQUENCE [LARGE SCALE GENOMIC DNA]</scope>
    <source>
        <strain evidence="6 8">ATCC BAA-383</strain>
    </source>
</reference>
<dbReference type="InterPro" id="IPR005119">
    <property type="entry name" value="LysR_subst-bd"/>
</dbReference>
<dbReference type="RefSeq" id="WP_010764666.1">
    <property type="nucleotide sequence ID" value="NZ_ASWB01000001.1"/>
</dbReference>
<organism evidence="6 8">
    <name type="scientific">Enterococcus moraviensis ATCC BAA-383</name>
    <dbReference type="NCBI Taxonomy" id="1158609"/>
    <lineage>
        <taxon>Bacteria</taxon>
        <taxon>Bacillati</taxon>
        <taxon>Bacillota</taxon>
        <taxon>Bacilli</taxon>
        <taxon>Lactobacillales</taxon>
        <taxon>Enterococcaceae</taxon>
        <taxon>Enterococcus</taxon>
    </lineage>
</organism>
<dbReference type="Pfam" id="PF03466">
    <property type="entry name" value="LysR_substrate"/>
    <property type="match status" value="1"/>
</dbReference>
<dbReference type="PRINTS" id="PR00039">
    <property type="entry name" value="HTHLYSR"/>
</dbReference>
<dbReference type="Gene3D" id="3.40.190.290">
    <property type="match status" value="1"/>
</dbReference>
<feature type="domain" description="HTH lysR-type" evidence="5">
    <location>
        <begin position="1"/>
        <end position="58"/>
    </location>
</feature>
<evidence type="ECO:0000256" key="3">
    <source>
        <dbReference type="ARBA" id="ARBA00023125"/>
    </source>
</evidence>
<dbReference type="EMBL" id="ASWB01000001">
    <property type="protein sequence ID" value="EOT73595.1"/>
    <property type="molecule type" value="Genomic_DNA"/>
</dbReference>
<comment type="similarity">
    <text evidence="1">Belongs to the LysR transcriptional regulatory family.</text>
</comment>
<keyword evidence="4" id="KW-0804">Transcription</keyword>
<dbReference type="Proteomes" id="UP000014157">
    <property type="component" value="Unassembled WGS sequence"/>
</dbReference>
<evidence type="ECO:0000313" key="7">
    <source>
        <dbReference type="EMBL" id="EOT73595.1"/>
    </source>
</evidence>
<dbReference type="CDD" id="cd05466">
    <property type="entry name" value="PBP2_LTTR_substrate"/>
    <property type="match status" value="1"/>
</dbReference>
<dbReference type="PROSITE" id="PS50931">
    <property type="entry name" value="HTH_LYSR"/>
    <property type="match status" value="1"/>
</dbReference>
<dbReference type="HOGENOM" id="CLU_039613_6_2_9"/>
<protein>
    <recommendedName>
        <fullName evidence="5">HTH lysR-type domain-containing protein</fullName>
    </recommendedName>
</protein>
<dbReference type="AlphaFoldDB" id="R2QZ97"/>